<gene>
    <name evidence="1" type="ORF">M8818_001445</name>
</gene>
<protein>
    <submittedName>
        <fullName evidence="1">Uncharacterized protein</fullName>
    </submittedName>
</protein>
<sequence length="88" mass="9423">MGPLLRLPRRGIYDKPVLDVIVPAQVEMGLRHRGGLGREVQHAGWLSTGTTCADLRARHHDDSQLAAVPAPLSSLAPSAPWSSCTISC</sequence>
<name>A0ACC3SMY4_9PEZI</name>
<dbReference type="Proteomes" id="UP001320706">
    <property type="component" value="Unassembled WGS sequence"/>
</dbReference>
<organism evidence="1 2">
    <name type="scientific">Zalaria obscura</name>
    <dbReference type="NCBI Taxonomy" id="2024903"/>
    <lineage>
        <taxon>Eukaryota</taxon>
        <taxon>Fungi</taxon>
        <taxon>Dikarya</taxon>
        <taxon>Ascomycota</taxon>
        <taxon>Pezizomycotina</taxon>
        <taxon>Dothideomycetes</taxon>
        <taxon>Dothideomycetidae</taxon>
        <taxon>Dothideales</taxon>
        <taxon>Zalariaceae</taxon>
        <taxon>Zalaria</taxon>
    </lineage>
</organism>
<keyword evidence="2" id="KW-1185">Reference proteome</keyword>
<proteinExistence type="predicted"/>
<reference evidence="1" key="1">
    <citation type="submission" date="2024-02" db="EMBL/GenBank/DDBJ databases">
        <title>Metagenome Assembled Genome of Zalaria obscura JY119.</title>
        <authorList>
            <person name="Vighnesh L."/>
            <person name="Jagadeeshwari U."/>
            <person name="Venkata Ramana C."/>
            <person name="Sasikala C."/>
        </authorList>
    </citation>
    <scope>NUCLEOTIDE SEQUENCE</scope>
    <source>
        <strain evidence="1">JY119</strain>
    </source>
</reference>
<accession>A0ACC3SMY4</accession>
<dbReference type="EMBL" id="JAMKPW020000006">
    <property type="protein sequence ID" value="KAK8217193.1"/>
    <property type="molecule type" value="Genomic_DNA"/>
</dbReference>
<evidence type="ECO:0000313" key="1">
    <source>
        <dbReference type="EMBL" id="KAK8217193.1"/>
    </source>
</evidence>
<evidence type="ECO:0000313" key="2">
    <source>
        <dbReference type="Proteomes" id="UP001320706"/>
    </source>
</evidence>
<comment type="caution">
    <text evidence="1">The sequence shown here is derived from an EMBL/GenBank/DDBJ whole genome shotgun (WGS) entry which is preliminary data.</text>
</comment>